<dbReference type="EC" id="1.4.3.5" evidence="4"/>
<evidence type="ECO:0000256" key="2">
    <source>
        <dbReference type="ARBA" id="ARBA00004738"/>
    </source>
</evidence>
<dbReference type="Gene3D" id="2.30.110.10">
    <property type="entry name" value="Electron Transport, Fmn-binding Protein, Chain A"/>
    <property type="match status" value="1"/>
</dbReference>
<dbReference type="Gramene" id="ONK56493">
    <property type="protein sequence ID" value="ONK56493"/>
    <property type="gene ID" value="A4U43_C10F9320"/>
</dbReference>
<feature type="domain" description="Pyridoxamine 5'-phosphate oxidase Alr4036 family FMN-binding" evidence="8">
    <location>
        <begin position="6"/>
        <end position="97"/>
    </location>
</feature>
<evidence type="ECO:0000313" key="10">
    <source>
        <dbReference type="Proteomes" id="UP000243459"/>
    </source>
</evidence>
<keyword evidence="10" id="KW-1185">Reference proteome</keyword>
<evidence type="ECO:0000259" key="8">
    <source>
        <dbReference type="Pfam" id="PF12766"/>
    </source>
</evidence>
<name>A0A5P1E3E9_ASPOF</name>
<evidence type="ECO:0000256" key="1">
    <source>
        <dbReference type="ARBA" id="ARBA00001917"/>
    </source>
</evidence>
<comment type="cofactor">
    <cofactor evidence="1">
        <name>FMN</name>
        <dbReference type="ChEBI" id="CHEBI:58210"/>
    </cofactor>
</comment>
<dbReference type="PANTHER" id="PTHR10851:SF3">
    <property type="entry name" value="PYRIDOXINE_PYRIDOXAMINE 5'-PHOSPHATE OXIDASE 2"/>
    <property type="match status" value="1"/>
</dbReference>
<dbReference type="Proteomes" id="UP000243459">
    <property type="component" value="Chromosome 10"/>
</dbReference>
<dbReference type="GO" id="GO:0004733">
    <property type="term" value="F:pyridoxamine phosphate oxidase activity"/>
    <property type="evidence" value="ECO:0007669"/>
    <property type="project" value="UniProtKB-EC"/>
</dbReference>
<evidence type="ECO:0000256" key="6">
    <source>
        <dbReference type="ARBA" id="ARBA00022643"/>
    </source>
</evidence>
<dbReference type="PANTHER" id="PTHR10851">
    <property type="entry name" value="PYRIDOXINE-5-PHOSPHATE OXIDASE"/>
    <property type="match status" value="1"/>
</dbReference>
<dbReference type="SUPFAM" id="SSF50475">
    <property type="entry name" value="FMN-binding split barrel"/>
    <property type="match status" value="1"/>
</dbReference>
<accession>A0A5P1E3E9</accession>
<evidence type="ECO:0000256" key="3">
    <source>
        <dbReference type="ARBA" id="ARBA00005037"/>
    </source>
</evidence>
<comment type="pathway">
    <text evidence="3">Cofactor metabolism; pyridoxal 5'-phosphate salvage; pyridoxal 5'-phosphate from pyridoxine 5'-phosphate: step 1/1.</text>
</comment>
<dbReference type="AlphaFoldDB" id="A0A5P1E3E9"/>
<reference evidence="10" key="1">
    <citation type="journal article" date="2017" name="Nat. Commun.">
        <title>The asparagus genome sheds light on the origin and evolution of a young Y chromosome.</title>
        <authorList>
            <person name="Harkess A."/>
            <person name="Zhou J."/>
            <person name="Xu C."/>
            <person name="Bowers J.E."/>
            <person name="Van der Hulst R."/>
            <person name="Ayyampalayam S."/>
            <person name="Mercati F."/>
            <person name="Riccardi P."/>
            <person name="McKain M.R."/>
            <person name="Kakrana A."/>
            <person name="Tang H."/>
            <person name="Ray J."/>
            <person name="Groenendijk J."/>
            <person name="Arikit S."/>
            <person name="Mathioni S.M."/>
            <person name="Nakano M."/>
            <person name="Shan H."/>
            <person name="Telgmann-Rauber A."/>
            <person name="Kanno A."/>
            <person name="Yue Z."/>
            <person name="Chen H."/>
            <person name="Li W."/>
            <person name="Chen Y."/>
            <person name="Xu X."/>
            <person name="Zhang Y."/>
            <person name="Luo S."/>
            <person name="Chen H."/>
            <person name="Gao J."/>
            <person name="Mao Z."/>
            <person name="Pires J.C."/>
            <person name="Luo M."/>
            <person name="Kudrna D."/>
            <person name="Wing R.A."/>
            <person name="Meyers B.C."/>
            <person name="Yi K."/>
            <person name="Kong H."/>
            <person name="Lavrijsen P."/>
            <person name="Sunseri F."/>
            <person name="Falavigna A."/>
            <person name="Ye Y."/>
            <person name="Leebens-Mack J.H."/>
            <person name="Chen G."/>
        </authorList>
    </citation>
    <scope>NUCLEOTIDE SEQUENCE [LARGE SCALE GENOMIC DNA]</scope>
    <source>
        <strain evidence="10">cv. DH0086</strain>
    </source>
</reference>
<evidence type="ECO:0000256" key="7">
    <source>
        <dbReference type="ARBA" id="ARBA00023002"/>
    </source>
</evidence>
<keyword evidence="7" id="KW-0560">Oxidoreductase</keyword>
<organism evidence="9 10">
    <name type="scientific">Asparagus officinalis</name>
    <name type="common">Garden asparagus</name>
    <dbReference type="NCBI Taxonomy" id="4686"/>
    <lineage>
        <taxon>Eukaryota</taxon>
        <taxon>Viridiplantae</taxon>
        <taxon>Streptophyta</taxon>
        <taxon>Embryophyta</taxon>
        <taxon>Tracheophyta</taxon>
        <taxon>Spermatophyta</taxon>
        <taxon>Magnoliopsida</taxon>
        <taxon>Liliopsida</taxon>
        <taxon>Asparagales</taxon>
        <taxon>Asparagaceae</taxon>
        <taxon>Asparagoideae</taxon>
        <taxon>Asparagus</taxon>
    </lineage>
</organism>
<gene>
    <name evidence="9" type="ORF">A4U43_C10F9320</name>
</gene>
<dbReference type="Pfam" id="PF12766">
    <property type="entry name" value="Pyridox_oxase_2"/>
    <property type="match status" value="1"/>
</dbReference>
<dbReference type="GO" id="GO:0008615">
    <property type="term" value="P:pyridoxine biosynthetic process"/>
    <property type="evidence" value="ECO:0007669"/>
    <property type="project" value="InterPro"/>
</dbReference>
<dbReference type="InterPro" id="IPR000659">
    <property type="entry name" value="Pyridox_Oxase"/>
</dbReference>
<keyword evidence="5" id="KW-0285">Flavoprotein</keyword>
<proteinExistence type="predicted"/>
<evidence type="ECO:0000256" key="5">
    <source>
        <dbReference type="ARBA" id="ARBA00022630"/>
    </source>
</evidence>
<dbReference type="GO" id="GO:0010181">
    <property type="term" value="F:FMN binding"/>
    <property type="evidence" value="ECO:0007669"/>
    <property type="project" value="InterPro"/>
</dbReference>
<keyword evidence="6" id="KW-0288">FMN</keyword>
<sequence length="145" mass="16125">MASSGSWKPLLLAALESNAHLKNSTYFQLATMASNGRPSNRTVVFRGFQEGTDKIQINTDTRTNKIEEIRHCPFGEICWYFADSWEQFRIGGRIEIIDGSSTDPAKLMNILTLLWWTSIRCIDGGARICCDIAESMGVSFGIVVG</sequence>
<dbReference type="EMBL" id="CM007390">
    <property type="protein sequence ID" value="ONK56493.1"/>
    <property type="molecule type" value="Genomic_DNA"/>
</dbReference>
<dbReference type="InterPro" id="IPR024624">
    <property type="entry name" value="Pyridox_Oxase_Alr4036_FMN-bd"/>
</dbReference>
<evidence type="ECO:0000256" key="4">
    <source>
        <dbReference type="ARBA" id="ARBA00012801"/>
    </source>
</evidence>
<dbReference type="UniPathway" id="UPA01068">
    <property type="reaction ID" value="UER00304"/>
</dbReference>
<protein>
    <recommendedName>
        <fullName evidence="4">pyridoxal 5'-phosphate synthase</fullName>
        <ecNumber evidence="4">1.4.3.5</ecNumber>
    </recommendedName>
</protein>
<comment type="pathway">
    <text evidence="2">Cofactor metabolism; pyridoxal 5'-phosphate salvage; pyridoxal 5'-phosphate from pyridoxamine 5'-phosphate: step 1/1.</text>
</comment>
<evidence type="ECO:0000313" key="9">
    <source>
        <dbReference type="EMBL" id="ONK56493.1"/>
    </source>
</evidence>
<dbReference type="InterPro" id="IPR012349">
    <property type="entry name" value="Split_barrel_FMN-bd"/>
</dbReference>